<dbReference type="InterPro" id="IPR012349">
    <property type="entry name" value="Split_barrel_FMN-bd"/>
</dbReference>
<evidence type="ECO:0000313" key="2">
    <source>
        <dbReference type="Proteomes" id="UP000614216"/>
    </source>
</evidence>
<comment type="caution">
    <text evidence="1">The sequence shown here is derived from an EMBL/GenBank/DDBJ whole genome shotgun (WGS) entry which is preliminary data.</text>
</comment>
<dbReference type="EMBL" id="JAEUGD010000031">
    <property type="protein sequence ID" value="MBL6446645.1"/>
    <property type="molecule type" value="Genomic_DNA"/>
</dbReference>
<dbReference type="Pfam" id="PF12900">
    <property type="entry name" value="Pyridox_ox_2"/>
    <property type="match status" value="1"/>
</dbReference>
<dbReference type="PANTHER" id="PTHR34071">
    <property type="entry name" value="5-NITROIMIDAZOLE ANTIBIOTICS RESISTANCE PROTEIN, NIMA-FAMILY-RELATED PROTEIN-RELATED"/>
    <property type="match status" value="1"/>
</dbReference>
<name>A0A937KE16_9BACT</name>
<dbReference type="PANTHER" id="PTHR34071:SF2">
    <property type="entry name" value="FLAVIN-NUCLEOTIDE-BINDING PROTEIN"/>
    <property type="match status" value="1"/>
</dbReference>
<organism evidence="1 2">
    <name type="scientific">Fulvivirga marina</name>
    <dbReference type="NCBI Taxonomy" id="2494733"/>
    <lineage>
        <taxon>Bacteria</taxon>
        <taxon>Pseudomonadati</taxon>
        <taxon>Bacteroidota</taxon>
        <taxon>Cytophagia</taxon>
        <taxon>Cytophagales</taxon>
        <taxon>Fulvivirgaceae</taxon>
        <taxon>Fulvivirga</taxon>
    </lineage>
</organism>
<evidence type="ECO:0000313" key="1">
    <source>
        <dbReference type="EMBL" id="MBL6446645.1"/>
    </source>
</evidence>
<dbReference type="RefSeq" id="WP_202856176.1">
    <property type="nucleotide sequence ID" value="NZ_JAEUGD010000031.1"/>
</dbReference>
<dbReference type="Proteomes" id="UP000614216">
    <property type="component" value="Unassembled WGS sequence"/>
</dbReference>
<dbReference type="AlphaFoldDB" id="A0A937KE16"/>
<dbReference type="InterPro" id="IPR024747">
    <property type="entry name" value="Pyridox_Oxase-rel"/>
</dbReference>
<dbReference type="SUPFAM" id="SSF50475">
    <property type="entry name" value="FMN-binding split barrel"/>
    <property type="match status" value="1"/>
</dbReference>
<reference evidence="1" key="1">
    <citation type="submission" date="2021-01" db="EMBL/GenBank/DDBJ databases">
        <title>Fulvivirga kasyanovii gen. nov., sp nov., a novel member of the phylum Bacteroidetes isolated from seawater in a mussel farm.</title>
        <authorList>
            <person name="Zhao L.-H."/>
            <person name="Wang Z.-J."/>
        </authorList>
    </citation>
    <scope>NUCLEOTIDE SEQUENCE</scope>
    <source>
        <strain evidence="1">29W222</strain>
    </source>
</reference>
<sequence>MLGNLTDKQIDYVLYSQTIGRIGCYADGEVFVVPITYVYDGQYIYAHSKEGRKIEMMRTNKKVCFEVESMDNLANWRCVILWGTYEELTDPAEHKKGLQALNDRFIPLITSETTHPHPPTTIPQVVEKVKKPIVYRIKVERKTGKFEKSQD</sequence>
<gene>
    <name evidence="1" type="ORF">JMN32_10005</name>
</gene>
<accession>A0A937KE16</accession>
<proteinExistence type="predicted"/>
<dbReference type="Gene3D" id="2.30.110.10">
    <property type="entry name" value="Electron Transport, Fmn-binding Protein, Chain A"/>
    <property type="match status" value="1"/>
</dbReference>
<protein>
    <submittedName>
        <fullName evidence="1">Pyridoxamine 5'-phosphate oxidase family protein</fullName>
    </submittedName>
</protein>
<keyword evidence="2" id="KW-1185">Reference proteome</keyword>